<evidence type="ECO:0000313" key="2">
    <source>
        <dbReference type="EMBL" id="RLE51432.1"/>
    </source>
</evidence>
<evidence type="ECO:0000313" key="5">
    <source>
        <dbReference type="Proteomes" id="UP000269499"/>
    </source>
</evidence>
<protein>
    <submittedName>
        <fullName evidence="2">Uncharacterized protein</fullName>
    </submittedName>
</protein>
<dbReference type="AlphaFoldDB" id="A0A497EWN2"/>
<keyword evidence="1" id="KW-0812">Transmembrane</keyword>
<keyword evidence="1" id="KW-0472">Membrane</keyword>
<proteinExistence type="predicted"/>
<name>A0A497EWN2_9CREN</name>
<gene>
    <name evidence="2" type="ORF">DRJ20_02170</name>
    <name evidence="3" type="ORF">DRJ26_00505</name>
</gene>
<comment type="caution">
    <text evidence="2">The sequence shown here is derived from an EMBL/GenBank/DDBJ whole genome shotgun (WGS) entry which is preliminary data.</text>
</comment>
<dbReference type="EMBL" id="QMQZ01000056">
    <property type="protein sequence ID" value="RLE51432.1"/>
    <property type="molecule type" value="Genomic_DNA"/>
</dbReference>
<reference evidence="4 5" key="1">
    <citation type="submission" date="2018-06" db="EMBL/GenBank/DDBJ databases">
        <title>Extensive metabolic versatility and redundancy in microbially diverse, dynamic hydrothermal sediments.</title>
        <authorList>
            <person name="Dombrowski N."/>
            <person name="Teske A."/>
            <person name="Baker B.J."/>
        </authorList>
    </citation>
    <scope>NUCLEOTIDE SEQUENCE [LARGE SCALE GENOMIC DNA]</scope>
    <source>
        <strain evidence="3">B20_G2</strain>
        <strain evidence="2">B29_G17</strain>
    </source>
</reference>
<dbReference type="Proteomes" id="UP000268446">
    <property type="component" value="Unassembled WGS sequence"/>
</dbReference>
<keyword evidence="1" id="KW-1133">Transmembrane helix</keyword>
<evidence type="ECO:0000313" key="4">
    <source>
        <dbReference type="Proteomes" id="UP000268446"/>
    </source>
</evidence>
<evidence type="ECO:0000313" key="3">
    <source>
        <dbReference type="EMBL" id="RLE55696.1"/>
    </source>
</evidence>
<accession>A0A497EWN2</accession>
<feature type="transmembrane region" description="Helical" evidence="1">
    <location>
        <begin position="41"/>
        <end position="60"/>
    </location>
</feature>
<organism evidence="2 4">
    <name type="scientific">Thermoproteota archaeon</name>
    <dbReference type="NCBI Taxonomy" id="2056631"/>
    <lineage>
        <taxon>Archaea</taxon>
        <taxon>Thermoproteota</taxon>
    </lineage>
</organism>
<evidence type="ECO:0000256" key="1">
    <source>
        <dbReference type="SAM" id="Phobius"/>
    </source>
</evidence>
<dbReference type="EMBL" id="QMRA01000004">
    <property type="protein sequence ID" value="RLE55696.1"/>
    <property type="molecule type" value="Genomic_DNA"/>
</dbReference>
<feature type="transmembrane region" description="Helical" evidence="1">
    <location>
        <begin position="9"/>
        <end position="29"/>
    </location>
</feature>
<sequence length="130" mass="14759">MSKNRSPQLLLVMSIVFSLAAFVLFTLGLTNLDTEAEAGFSIDYFLSGAVCLVLSFLLAFQHKKQLQYRLKPRFLSVVTVKCSNENCNFKEEREFKRGDYIFKEVGSCPKCNSPLVIVAIYAKSLKKRFT</sequence>
<dbReference type="Proteomes" id="UP000269499">
    <property type="component" value="Unassembled WGS sequence"/>
</dbReference>